<sequence>MKETTTVISPKPPKTFSLPDELLAAVATAGQEDCDDALGLGWTLSHVSRRFRNTVIGTPSLWTRVEITLGSEDSVEIFKLHLERSKVCKLWVTLRDISVMADTVTEHLSHLVPHISRIWRSDMALDDTKSILAVLVPFRHAAAPCLEHLDIKMINTHGSFSMNIFSAGAPRLTSLKLNKCVPCFPVPQWTTSLTHLEWRCGDAYQDGNRFFPAVMAQCPLLVHLSLDTRHMTELERMSIPSLKSLVVFIGQSLSCSYVEEICGFFDTPALTDLTINFAHGPHICHLFNSTSLPSSFPVLTFLTFVGSCSAWDEFRYLPPLPPPQKILSPPLHLFPALSSLSLVGQCSTANIISDLLGPNSPPWPFLRTITVCPKDSDVEEIYTALQLVVRSKKPLPGFRFSTLLYEYSWDEHGVDAELYDPADLIDALELIYPFDMSP</sequence>
<dbReference type="Gene3D" id="3.80.10.10">
    <property type="entry name" value="Ribonuclease Inhibitor"/>
    <property type="match status" value="1"/>
</dbReference>
<comment type="caution">
    <text evidence="1">The sequence shown here is derived from an EMBL/GenBank/DDBJ whole genome shotgun (WGS) entry which is preliminary data.</text>
</comment>
<evidence type="ECO:0000313" key="1">
    <source>
        <dbReference type="EMBL" id="KAJ7780252.1"/>
    </source>
</evidence>
<dbReference type="AlphaFoldDB" id="A0AAD7K8B9"/>
<protein>
    <recommendedName>
        <fullName evidence="3">F-box domain-containing protein</fullName>
    </recommendedName>
</protein>
<dbReference type="EMBL" id="JARJLG010000006">
    <property type="protein sequence ID" value="KAJ7780252.1"/>
    <property type="molecule type" value="Genomic_DNA"/>
</dbReference>
<evidence type="ECO:0000313" key="2">
    <source>
        <dbReference type="Proteomes" id="UP001215280"/>
    </source>
</evidence>
<dbReference type="SUPFAM" id="SSF52047">
    <property type="entry name" value="RNI-like"/>
    <property type="match status" value="1"/>
</dbReference>
<evidence type="ECO:0008006" key="3">
    <source>
        <dbReference type="Google" id="ProtNLM"/>
    </source>
</evidence>
<gene>
    <name evidence="1" type="ORF">DFH07DRAFT_468057</name>
</gene>
<name>A0AAD7K8B9_9AGAR</name>
<accession>A0AAD7K8B9</accession>
<organism evidence="1 2">
    <name type="scientific">Mycena maculata</name>
    <dbReference type="NCBI Taxonomy" id="230809"/>
    <lineage>
        <taxon>Eukaryota</taxon>
        <taxon>Fungi</taxon>
        <taxon>Dikarya</taxon>
        <taxon>Basidiomycota</taxon>
        <taxon>Agaricomycotina</taxon>
        <taxon>Agaricomycetes</taxon>
        <taxon>Agaricomycetidae</taxon>
        <taxon>Agaricales</taxon>
        <taxon>Marasmiineae</taxon>
        <taxon>Mycenaceae</taxon>
        <taxon>Mycena</taxon>
    </lineage>
</organism>
<dbReference type="Proteomes" id="UP001215280">
    <property type="component" value="Unassembled WGS sequence"/>
</dbReference>
<proteinExistence type="predicted"/>
<reference evidence="1" key="1">
    <citation type="submission" date="2023-03" db="EMBL/GenBank/DDBJ databases">
        <title>Massive genome expansion in bonnet fungi (Mycena s.s.) driven by repeated elements and novel gene families across ecological guilds.</title>
        <authorList>
            <consortium name="Lawrence Berkeley National Laboratory"/>
            <person name="Harder C.B."/>
            <person name="Miyauchi S."/>
            <person name="Viragh M."/>
            <person name="Kuo A."/>
            <person name="Thoen E."/>
            <person name="Andreopoulos B."/>
            <person name="Lu D."/>
            <person name="Skrede I."/>
            <person name="Drula E."/>
            <person name="Henrissat B."/>
            <person name="Morin E."/>
            <person name="Kohler A."/>
            <person name="Barry K."/>
            <person name="LaButti K."/>
            <person name="Morin E."/>
            <person name="Salamov A."/>
            <person name="Lipzen A."/>
            <person name="Mereny Z."/>
            <person name="Hegedus B."/>
            <person name="Baldrian P."/>
            <person name="Stursova M."/>
            <person name="Weitz H."/>
            <person name="Taylor A."/>
            <person name="Grigoriev I.V."/>
            <person name="Nagy L.G."/>
            <person name="Martin F."/>
            <person name="Kauserud H."/>
        </authorList>
    </citation>
    <scope>NUCLEOTIDE SEQUENCE</scope>
    <source>
        <strain evidence="1">CBHHK188m</strain>
    </source>
</reference>
<dbReference type="InterPro" id="IPR032675">
    <property type="entry name" value="LRR_dom_sf"/>
</dbReference>
<keyword evidence="2" id="KW-1185">Reference proteome</keyword>